<feature type="domain" description="Multidrug resistance protein MdtA-like beta-barrel" evidence="7">
    <location>
        <begin position="201"/>
        <end position="288"/>
    </location>
</feature>
<evidence type="ECO:0000259" key="8">
    <source>
        <dbReference type="Pfam" id="PF25967"/>
    </source>
</evidence>
<protein>
    <submittedName>
        <fullName evidence="9">Hemolysin secretion protein D</fullName>
    </submittedName>
</protein>
<feature type="domain" description="Multidrug resistance protein MdtA-like barrel-sandwich hybrid" evidence="6">
    <location>
        <begin position="55"/>
        <end position="190"/>
    </location>
</feature>
<organism evidence="9 10">
    <name type="scientific">Erwinia mallotivora</name>
    <dbReference type="NCBI Taxonomy" id="69222"/>
    <lineage>
        <taxon>Bacteria</taxon>
        <taxon>Pseudomonadati</taxon>
        <taxon>Pseudomonadota</taxon>
        <taxon>Gammaproteobacteria</taxon>
        <taxon>Enterobacterales</taxon>
        <taxon>Erwiniaceae</taxon>
        <taxon>Erwinia</taxon>
    </lineage>
</organism>
<dbReference type="Gene3D" id="1.10.287.470">
    <property type="entry name" value="Helix hairpin bin"/>
    <property type="match status" value="1"/>
</dbReference>
<dbReference type="InterPro" id="IPR006143">
    <property type="entry name" value="RND_pump_MFP"/>
</dbReference>
<dbReference type="Gene3D" id="2.40.50.100">
    <property type="match status" value="1"/>
</dbReference>
<dbReference type="Gene3D" id="2.40.420.20">
    <property type="match status" value="1"/>
</dbReference>
<evidence type="ECO:0000256" key="4">
    <source>
        <dbReference type="SAM" id="SignalP"/>
    </source>
</evidence>
<comment type="caution">
    <text evidence="9">The sequence shown here is derived from an EMBL/GenBank/DDBJ whole genome shotgun (WGS) entry which is preliminary data.</text>
</comment>
<dbReference type="GO" id="GO:0005886">
    <property type="term" value="C:plasma membrane"/>
    <property type="evidence" value="ECO:0007669"/>
    <property type="project" value="TreeGrafter"/>
</dbReference>
<evidence type="ECO:0000259" key="7">
    <source>
        <dbReference type="Pfam" id="PF25944"/>
    </source>
</evidence>
<feature type="coiled-coil region" evidence="3">
    <location>
        <begin position="96"/>
        <end position="161"/>
    </location>
</feature>
<evidence type="ECO:0000256" key="2">
    <source>
        <dbReference type="ARBA" id="ARBA00009477"/>
    </source>
</evidence>
<dbReference type="Pfam" id="PF25876">
    <property type="entry name" value="HH_MFP_RND"/>
    <property type="match status" value="1"/>
</dbReference>
<keyword evidence="4" id="KW-0732">Signal</keyword>
<name>A0A014M4D3_9GAMM</name>
<dbReference type="Pfam" id="PF25917">
    <property type="entry name" value="BSH_RND"/>
    <property type="match status" value="1"/>
</dbReference>
<dbReference type="AlphaFoldDB" id="A0A014M4D3"/>
<feature type="chain" id="PRO_5001472017" evidence="4">
    <location>
        <begin position="26"/>
        <end position="366"/>
    </location>
</feature>
<dbReference type="STRING" id="69222.BG55_04540"/>
<comment type="subcellular location">
    <subcellularLocation>
        <location evidence="1">Cell inner membrane</location>
        <topology evidence="1">Lipid-anchor</topology>
    </subcellularLocation>
</comment>
<reference evidence="9 10" key="1">
    <citation type="submission" date="2014-02" db="EMBL/GenBank/DDBJ databases">
        <title>Draft genome of Erwinia mallotivora strain BT-MARDI, a papaya dieback pathogen.</title>
        <authorList>
            <person name="Redzuan R."/>
            <person name="Abu Bakar N."/>
            <person name="Badrun R."/>
            <person name="Mohd Raih M.F."/>
            <person name="Rozano L."/>
            <person name="Mat Amin N."/>
        </authorList>
    </citation>
    <scope>NUCLEOTIDE SEQUENCE [LARGE SCALE GENOMIC DNA]</scope>
    <source>
        <strain evidence="9 10">BT-MARDI</strain>
    </source>
</reference>
<keyword evidence="3" id="KW-0175">Coiled coil</keyword>
<dbReference type="InterPro" id="IPR058627">
    <property type="entry name" value="MdtA-like_C"/>
</dbReference>
<dbReference type="Proteomes" id="UP000019918">
    <property type="component" value="Unassembled WGS sequence"/>
</dbReference>
<accession>A0A014M4D3</accession>
<feature type="domain" description="Multidrug resistance protein MdtA-like C-terminal permuted SH3" evidence="8">
    <location>
        <begin position="294"/>
        <end position="353"/>
    </location>
</feature>
<dbReference type="Gene3D" id="2.40.30.170">
    <property type="match status" value="1"/>
</dbReference>
<dbReference type="InterPro" id="IPR058624">
    <property type="entry name" value="MdtA-like_HH"/>
</dbReference>
<sequence>MIIKFHILNRLLLPLLLVLSVSSPAATPPAVSVVTLTHQHVAPTTRYLGRIEPLRAVDVVSRTEGMVAKRGFLDGEMVRAGQLLFAIEPAEHQALLARAEAQVSHARAQASNARQHLSRLQRLGTGTVVSQSDLDNAIASRDMAVAALKEAEAQLQTQRLNLGFTRITAPVTGRAGHSEVHEGSLVNPARGTLVTLKEIDPVRVVIAVSERDYIAASQQGLVADVRKASQALTPRLQLANGEHYPQRGEFVSVDNHIDSHTGTVAVSLQFANPQHLLLPGGVVNVELEPQAKAALLLPLAALQQDAQGYYVLKVVENQVERVGITVGAQLGQHYVVTSGLHEGDRVIVAGVQRVRPGMSVTATEAP</sequence>
<dbReference type="PATRIC" id="fig|69222.5.peg.936"/>
<evidence type="ECO:0000259" key="5">
    <source>
        <dbReference type="Pfam" id="PF25876"/>
    </source>
</evidence>
<dbReference type="GO" id="GO:0022857">
    <property type="term" value="F:transmembrane transporter activity"/>
    <property type="evidence" value="ECO:0007669"/>
    <property type="project" value="InterPro"/>
</dbReference>
<evidence type="ECO:0000259" key="6">
    <source>
        <dbReference type="Pfam" id="PF25917"/>
    </source>
</evidence>
<proteinExistence type="inferred from homology"/>
<dbReference type="InterPro" id="IPR058625">
    <property type="entry name" value="MdtA-like_BSH"/>
</dbReference>
<dbReference type="Pfam" id="PF25944">
    <property type="entry name" value="Beta-barrel_RND"/>
    <property type="match status" value="1"/>
</dbReference>
<dbReference type="NCBIfam" id="TIGR01730">
    <property type="entry name" value="RND_mfp"/>
    <property type="match status" value="1"/>
</dbReference>
<feature type="domain" description="Multidrug resistance protein MdtA-like alpha-helical hairpin" evidence="5">
    <location>
        <begin position="96"/>
        <end position="165"/>
    </location>
</feature>
<dbReference type="OrthoDB" id="9816569at2"/>
<evidence type="ECO:0000256" key="1">
    <source>
        <dbReference type="ARBA" id="ARBA00004519"/>
    </source>
</evidence>
<keyword evidence="10" id="KW-1185">Reference proteome</keyword>
<dbReference type="RefSeq" id="WP_034934675.1">
    <property type="nucleotide sequence ID" value="NZ_JFHN01000025.1"/>
</dbReference>
<dbReference type="EMBL" id="JFHN01000025">
    <property type="protein sequence ID" value="EXU76681.1"/>
    <property type="molecule type" value="Genomic_DNA"/>
</dbReference>
<dbReference type="InterPro" id="IPR058626">
    <property type="entry name" value="MdtA-like_b-barrel"/>
</dbReference>
<evidence type="ECO:0000313" key="9">
    <source>
        <dbReference type="EMBL" id="EXU76681.1"/>
    </source>
</evidence>
<feature type="signal peptide" evidence="4">
    <location>
        <begin position="1"/>
        <end position="25"/>
    </location>
</feature>
<comment type="similarity">
    <text evidence="2">Belongs to the membrane fusion protein (MFP) (TC 8.A.1) family.</text>
</comment>
<evidence type="ECO:0000313" key="10">
    <source>
        <dbReference type="Proteomes" id="UP000019918"/>
    </source>
</evidence>
<dbReference type="PANTHER" id="PTHR30158:SF3">
    <property type="entry name" value="MULTIDRUG EFFLUX PUMP SUBUNIT ACRA-RELATED"/>
    <property type="match status" value="1"/>
</dbReference>
<gene>
    <name evidence="9" type="ORF">BG55_04540</name>
</gene>
<dbReference type="SUPFAM" id="SSF111369">
    <property type="entry name" value="HlyD-like secretion proteins"/>
    <property type="match status" value="1"/>
</dbReference>
<dbReference type="GO" id="GO:0046677">
    <property type="term" value="P:response to antibiotic"/>
    <property type="evidence" value="ECO:0007669"/>
    <property type="project" value="TreeGrafter"/>
</dbReference>
<dbReference type="PANTHER" id="PTHR30158">
    <property type="entry name" value="ACRA/E-RELATED COMPONENT OF DRUG EFFLUX TRANSPORTER"/>
    <property type="match status" value="1"/>
</dbReference>
<dbReference type="GO" id="GO:0015721">
    <property type="term" value="P:bile acid and bile salt transport"/>
    <property type="evidence" value="ECO:0007669"/>
    <property type="project" value="TreeGrafter"/>
</dbReference>
<dbReference type="Pfam" id="PF25967">
    <property type="entry name" value="RND-MFP_C"/>
    <property type="match status" value="1"/>
</dbReference>
<evidence type="ECO:0000256" key="3">
    <source>
        <dbReference type="SAM" id="Coils"/>
    </source>
</evidence>
<dbReference type="GO" id="GO:0030313">
    <property type="term" value="C:cell envelope"/>
    <property type="evidence" value="ECO:0007669"/>
    <property type="project" value="UniProtKB-SubCell"/>
</dbReference>